<keyword evidence="3" id="KW-1185">Reference proteome</keyword>
<evidence type="ECO:0000313" key="2">
    <source>
        <dbReference type="EMBL" id="QOY87822.1"/>
    </source>
</evidence>
<protein>
    <submittedName>
        <fullName evidence="2">Sugar phosphate isomerase/epimerase</fullName>
    </submittedName>
</protein>
<proteinExistence type="predicted"/>
<dbReference type="PANTHER" id="PTHR12110:SF53">
    <property type="entry name" value="BLR5974 PROTEIN"/>
    <property type="match status" value="1"/>
</dbReference>
<dbReference type="Proteomes" id="UP000593892">
    <property type="component" value="Chromosome"/>
</dbReference>
<dbReference type="InterPro" id="IPR036237">
    <property type="entry name" value="Xyl_isomerase-like_sf"/>
</dbReference>
<dbReference type="RefSeq" id="WP_194449489.1">
    <property type="nucleotide sequence ID" value="NZ_CP063849.1"/>
</dbReference>
<dbReference type="Gene3D" id="3.20.20.150">
    <property type="entry name" value="Divalent-metal-dependent TIM barrel enzymes"/>
    <property type="match status" value="1"/>
</dbReference>
<sequence length="253" mass="28923">MMLGAVTYNVLKDWDLETVITRLEEAGFEAVELRTTHKHGVEPTLTVDERAKVRARFERSKVRLLSFGTTCEFHSADEAVRRKNVADGKAFVDLAHDTGAWGVKVRPNGFPKEVTREQTIQNIGGCLRELGEYGAGKGVEIWLEVHGSQTQVPPVCAAIMRATKHDSVGLCWNSNPTDVIDGSVKQSFELLKPWIKSCHINDLVNEQYPWRELFTLLRQAKFERYTLMEVAESKEPERFLRYYRALWKELNRG</sequence>
<name>A0A7S7NQB0_PALFE</name>
<feature type="domain" description="Xylose isomerase-like TIM barrel" evidence="1">
    <location>
        <begin position="22"/>
        <end position="234"/>
    </location>
</feature>
<dbReference type="Pfam" id="PF01261">
    <property type="entry name" value="AP_endonuc_2"/>
    <property type="match status" value="1"/>
</dbReference>
<keyword evidence="2" id="KW-0413">Isomerase</keyword>
<accession>A0A7S7NQB0</accession>
<organism evidence="2 3">
    <name type="scientific">Paludibaculum fermentans</name>
    <dbReference type="NCBI Taxonomy" id="1473598"/>
    <lineage>
        <taxon>Bacteria</taxon>
        <taxon>Pseudomonadati</taxon>
        <taxon>Acidobacteriota</taxon>
        <taxon>Terriglobia</taxon>
        <taxon>Bryobacterales</taxon>
        <taxon>Bryobacteraceae</taxon>
        <taxon>Paludibaculum</taxon>
    </lineage>
</organism>
<evidence type="ECO:0000313" key="3">
    <source>
        <dbReference type="Proteomes" id="UP000593892"/>
    </source>
</evidence>
<dbReference type="AlphaFoldDB" id="A0A7S7NQB0"/>
<reference evidence="2 3" key="1">
    <citation type="submission" date="2020-10" db="EMBL/GenBank/DDBJ databases">
        <title>Complete genome sequence of Paludibaculum fermentans P105T, a facultatively anaerobic acidobacterium capable of dissimilatory Fe(III) reduction.</title>
        <authorList>
            <person name="Dedysh S.N."/>
            <person name="Beletsky A.V."/>
            <person name="Kulichevskaya I.S."/>
            <person name="Mardanov A.V."/>
            <person name="Ravin N.V."/>
        </authorList>
    </citation>
    <scope>NUCLEOTIDE SEQUENCE [LARGE SCALE GENOMIC DNA]</scope>
    <source>
        <strain evidence="2 3">P105</strain>
    </source>
</reference>
<dbReference type="InterPro" id="IPR013022">
    <property type="entry name" value="Xyl_isomerase-like_TIM-brl"/>
</dbReference>
<dbReference type="PANTHER" id="PTHR12110">
    <property type="entry name" value="HYDROXYPYRUVATE ISOMERASE"/>
    <property type="match status" value="1"/>
</dbReference>
<evidence type="ECO:0000259" key="1">
    <source>
        <dbReference type="Pfam" id="PF01261"/>
    </source>
</evidence>
<dbReference type="KEGG" id="pfer:IRI77_34635"/>
<dbReference type="EMBL" id="CP063849">
    <property type="protein sequence ID" value="QOY87822.1"/>
    <property type="molecule type" value="Genomic_DNA"/>
</dbReference>
<gene>
    <name evidence="2" type="ORF">IRI77_34635</name>
</gene>
<dbReference type="GO" id="GO:0016853">
    <property type="term" value="F:isomerase activity"/>
    <property type="evidence" value="ECO:0007669"/>
    <property type="project" value="UniProtKB-KW"/>
</dbReference>
<dbReference type="InterPro" id="IPR050312">
    <property type="entry name" value="IolE/XylAMocC-like"/>
</dbReference>
<dbReference type="SUPFAM" id="SSF51658">
    <property type="entry name" value="Xylose isomerase-like"/>
    <property type="match status" value="1"/>
</dbReference>